<dbReference type="STRING" id="981085.W9SEK9"/>
<name>W9SEK9_9ROSA</name>
<dbReference type="eggNOG" id="KOG1192">
    <property type="taxonomic scope" value="Eukaryota"/>
</dbReference>
<keyword evidence="1" id="KW-0328">Glycosyltransferase</keyword>
<dbReference type="InterPro" id="IPR002213">
    <property type="entry name" value="UDP_glucos_trans"/>
</dbReference>
<gene>
    <name evidence="3" type="ORF">L484_012056</name>
</gene>
<evidence type="ECO:0000256" key="1">
    <source>
        <dbReference type="ARBA" id="ARBA00022676"/>
    </source>
</evidence>
<organism evidence="3 4">
    <name type="scientific">Morus notabilis</name>
    <dbReference type="NCBI Taxonomy" id="981085"/>
    <lineage>
        <taxon>Eukaryota</taxon>
        <taxon>Viridiplantae</taxon>
        <taxon>Streptophyta</taxon>
        <taxon>Embryophyta</taxon>
        <taxon>Tracheophyta</taxon>
        <taxon>Spermatophyta</taxon>
        <taxon>Magnoliopsida</taxon>
        <taxon>eudicotyledons</taxon>
        <taxon>Gunneridae</taxon>
        <taxon>Pentapetalae</taxon>
        <taxon>rosids</taxon>
        <taxon>fabids</taxon>
        <taxon>Rosales</taxon>
        <taxon>Moraceae</taxon>
        <taxon>Moreae</taxon>
        <taxon>Morus</taxon>
    </lineage>
</organism>
<dbReference type="PANTHER" id="PTHR48046">
    <property type="entry name" value="UDP-GLYCOSYLTRANSFERASE 72E1"/>
    <property type="match status" value="1"/>
</dbReference>
<dbReference type="Gene3D" id="3.40.50.2000">
    <property type="entry name" value="Glycogen Phosphorylase B"/>
    <property type="match status" value="2"/>
</dbReference>
<dbReference type="EMBL" id="KE345372">
    <property type="protein sequence ID" value="EXC02931.1"/>
    <property type="molecule type" value="Genomic_DNA"/>
</dbReference>
<keyword evidence="2 3" id="KW-0808">Transferase</keyword>
<keyword evidence="4" id="KW-1185">Reference proteome</keyword>
<sequence length="339" mass="37451">MEGTQKNSSVPHIAIVPTPGMGHLFPLIEFAKRLVVHHEVAIIFIVPNDGSSMELQKKLLQSLPKPISYVLLPPVNFDDLTEDSVIETRIELTLTRSLPALRESLKAIMAESTRLVALVVDVFGPSAFDVARELGIPPYIFFPTTAMVLSFFFYLPKLDAITSSEYRDLPEPISLPGCTPVKGRDLFSPLHNRKTEIYKSFVRMADRYNLASGIMVNSFMELEPGTFKALKERIHGNPSVYPVGPMIHTGSRNGSSDEPECLSWLDKQPNGSVMFVSFGSGGTLTQAQLTELAFGLETSGQRFLWVLKSPNEKSADAAFFSLKSTKNPFDYLASSMACL</sequence>
<evidence type="ECO:0000256" key="2">
    <source>
        <dbReference type="ARBA" id="ARBA00022679"/>
    </source>
</evidence>
<dbReference type="Proteomes" id="UP000030645">
    <property type="component" value="Unassembled WGS sequence"/>
</dbReference>
<dbReference type="AlphaFoldDB" id="W9SEK9"/>
<dbReference type="CDD" id="cd03784">
    <property type="entry name" value="GT1_Gtf-like"/>
    <property type="match status" value="1"/>
</dbReference>
<evidence type="ECO:0000313" key="3">
    <source>
        <dbReference type="EMBL" id="EXC02931.1"/>
    </source>
</evidence>
<dbReference type="GO" id="GO:0008194">
    <property type="term" value="F:UDP-glycosyltransferase activity"/>
    <property type="evidence" value="ECO:0007669"/>
    <property type="project" value="InterPro"/>
</dbReference>
<dbReference type="SUPFAM" id="SSF53756">
    <property type="entry name" value="UDP-Glycosyltransferase/glycogen phosphorylase"/>
    <property type="match status" value="1"/>
</dbReference>
<dbReference type="PANTHER" id="PTHR48046:SF6">
    <property type="entry name" value="GLYCOSYLTRANSFERASE"/>
    <property type="match status" value="1"/>
</dbReference>
<reference evidence="4" key="1">
    <citation type="submission" date="2013-01" db="EMBL/GenBank/DDBJ databases">
        <title>Draft Genome Sequence of a Mulberry Tree, Morus notabilis C.K. Schneid.</title>
        <authorList>
            <person name="He N."/>
            <person name="Zhao S."/>
        </authorList>
    </citation>
    <scope>NUCLEOTIDE SEQUENCE</scope>
</reference>
<evidence type="ECO:0000313" key="4">
    <source>
        <dbReference type="Proteomes" id="UP000030645"/>
    </source>
</evidence>
<dbReference type="FunFam" id="3.40.50.2000:FF:000054">
    <property type="entry name" value="Glycosyltransferase"/>
    <property type="match status" value="1"/>
</dbReference>
<proteinExistence type="predicted"/>
<accession>W9SEK9</accession>
<protein>
    <submittedName>
        <fullName evidence="3">Hydroquinone glucosyltransferase</fullName>
    </submittedName>
</protein>